<sequence length="65" mass="7947">MSWKEKFNFKKQSDWYTPLHISRSDQEEHVSLKGNEFMVHVYGEDFPWPIGRTGDKWLHKRVREP</sequence>
<comment type="caution">
    <text evidence="1">The sequence shown here is derived from an EMBL/GenBank/DDBJ whole genome shotgun (WGS) entry which is preliminary data.</text>
</comment>
<gene>
    <name evidence="1" type="ORF">B7O98_08750</name>
</gene>
<evidence type="ECO:0000313" key="2">
    <source>
        <dbReference type="Proteomes" id="UP000244093"/>
    </source>
</evidence>
<proteinExistence type="predicted"/>
<name>A0A2R7Y4E6_9CREN</name>
<evidence type="ECO:0000313" key="1">
    <source>
        <dbReference type="EMBL" id="PUA31702.1"/>
    </source>
</evidence>
<organism evidence="1 2">
    <name type="scientific">Zestosphaera tikiterensis</name>
    <dbReference type="NCBI Taxonomy" id="1973259"/>
    <lineage>
        <taxon>Archaea</taxon>
        <taxon>Thermoproteota</taxon>
        <taxon>Thermoprotei</taxon>
        <taxon>Desulfurococcales</taxon>
        <taxon>Desulfurococcaceae</taxon>
        <taxon>Zestosphaera</taxon>
    </lineage>
</organism>
<protein>
    <submittedName>
        <fullName evidence="1">Uncharacterized protein</fullName>
    </submittedName>
</protein>
<accession>A0A2R7Y4E6</accession>
<dbReference type="EMBL" id="NBVN01000007">
    <property type="protein sequence ID" value="PUA31702.1"/>
    <property type="molecule type" value="Genomic_DNA"/>
</dbReference>
<reference evidence="1 2" key="1">
    <citation type="journal article" date="2018" name="Syst. Appl. Microbiol.">
        <title>A new symbiotic nanoarchaeote (Candidatus Nanoclepta minutus) and its host (Zestosphaera tikiterensis gen. nov., sp. nov.) from a New Zealand hot spring.</title>
        <authorList>
            <person name="St John E."/>
            <person name="Liu Y."/>
            <person name="Podar M."/>
            <person name="Stott M.B."/>
            <person name="Meneghin J."/>
            <person name="Chen Z."/>
            <person name="Lagutin K."/>
            <person name="Mitchell K."/>
            <person name="Reysenbach A.L."/>
        </authorList>
    </citation>
    <scope>NUCLEOTIDE SEQUENCE [LARGE SCALE GENOMIC DNA]</scope>
    <source>
        <strain evidence="1">NZ3</strain>
    </source>
</reference>
<dbReference type="AlphaFoldDB" id="A0A2R7Y4E6"/>
<dbReference type="Proteomes" id="UP000244093">
    <property type="component" value="Unassembled WGS sequence"/>
</dbReference>